<gene>
    <name evidence="2" type="ORF">AGERDE_LOCUS9581</name>
</gene>
<feature type="transmembrane region" description="Helical" evidence="1">
    <location>
        <begin position="12"/>
        <end position="29"/>
    </location>
</feature>
<keyword evidence="1" id="KW-0812">Transmembrane</keyword>
<evidence type="ECO:0000313" key="3">
    <source>
        <dbReference type="Proteomes" id="UP000789831"/>
    </source>
</evidence>
<dbReference type="AlphaFoldDB" id="A0A9N9GLM7"/>
<organism evidence="2 3">
    <name type="scientific">Ambispora gerdemannii</name>
    <dbReference type="NCBI Taxonomy" id="144530"/>
    <lineage>
        <taxon>Eukaryota</taxon>
        <taxon>Fungi</taxon>
        <taxon>Fungi incertae sedis</taxon>
        <taxon>Mucoromycota</taxon>
        <taxon>Glomeromycotina</taxon>
        <taxon>Glomeromycetes</taxon>
        <taxon>Archaeosporales</taxon>
        <taxon>Ambisporaceae</taxon>
        <taxon>Ambispora</taxon>
    </lineage>
</organism>
<comment type="caution">
    <text evidence="2">The sequence shown here is derived from an EMBL/GenBank/DDBJ whole genome shotgun (WGS) entry which is preliminary data.</text>
</comment>
<accession>A0A9N9GLM7</accession>
<evidence type="ECO:0000313" key="2">
    <source>
        <dbReference type="EMBL" id="CAG8610801.1"/>
    </source>
</evidence>
<dbReference type="Proteomes" id="UP000789831">
    <property type="component" value="Unassembled WGS sequence"/>
</dbReference>
<protein>
    <submittedName>
        <fullName evidence="2">12980_t:CDS:1</fullName>
    </submittedName>
</protein>
<feature type="transmembrane region" description="Helical" evidence="1">
    <location>
        <begin position="161"/>
        <end position="182"/>
    </location>
</feature>
<feature type="transmembrane region" description="Helical" evidence="1">
    <location>
        <begin position="122"/>
        <end position="141"/>
    </location>
</feature>
<proteinExistence type="predicted"/>
<dbReference type="EMBL" id="CAJVPL010002450">
    <property type="protein sequence ID" value="CAG8610801.1"/>
    <property type="molecule type" value="Genomic_DNA"/>
</dbReference>
<feature type="transmembrane region" description="Helical" evidence="1">
    <location>
        <begin position="49"/>
        <end position="73"/>
    </location>
</feature>
<keyword evidence="3" id="KW-1185">Reference proteome</keyword>
<sequence length="230" mass="25703">MAFVCASLPSIIGYSLGVLYPIGIIYSWTAIDPDSMSEFPRMKKYTIDVISIFLMVGSGFSLIPLAFLNGYNVDIGNSQLKKKFSTISASTHIKNIQKDEELQRNSSKLKGVKSVSKNLTKVVVILSILLLSQLIMAFASLSNDHFRQRKPNKWLQLFKFFFYHLLPPGTAALCQIIINFNVMKFGKLNNSNVFHCAVSSSSSYSPDVKALAMLTLKIVTEDNDNRETTK</sequence>
<keyword evidence="1" id="KW-1133">Transmembrane helix</keyword>
<evidence type="ECO:0000256" key="1">
    <source>
        <dbReference type="SAM" id="Phobius"/>
    </source>
</evidence>
<keyword evidence="1" id="KW-0472">Membrane</keyword>
<reference evidence="2" key="1">
    <citation type="submission" date="2021-06" db="EMBL/GenBank/DDBJ databases">
        <authorList>
            <person name="Kallberg Y."/>
            <person name="Tangrot J."/>
            <person name="Rosling A."/>
        </authorList>
    </citation>
    <scope>NUCLEOTIDE SEQUENCE</scope>
    <source>
        <strain evidence="2">MT106</strain>
    </source>
</reference>
<name>A0A9N9GLM7_9GLOM</name>